<gene>
    <name evidence="1" type="ORF">MNBD_GAMMA25-1755</name>
</gene>
<accession>A0A3B1BFC3</accession>
<organism evidence="1">
    <name type="scientific">hydrothermal vent metagenome</name>
    <dbReference type="NCBI Taxonomy" id="652676"/>
    <lineage>
        <taxon>unclassified sequences</taxon>
        <taxon>metagenomes</taxon>
        <taxon>ecological metagenomes</taxon>
    </lineage>
</organism>
<evidence type="ECO:0000313" key="1">
    <source>
        <dbReference type="EMBL" id="VAX10078.1"/>
    </source>
</evidence>
<sequence>MDISVYSIADLFNTCASTEVESDHAALLEKLLHIYPELKFEHILSRGGWYRTGGVVNSQGQSVTDNLRKWVESESDGDINKLLDRYAESDFIATRLLGKTHYFVAQIGDAAKDFVQLEVEELQEVQDHYLLNEDCLAEDIEDIIDPSDTEKLSPEPVAELRYLFRKMTSISDFIHTMTEKMLGKNKAFIPIQRFMQDWDRSSSKEARCFCQHWVLALQEHTDAWGEPIMQAKPVSTYQPALPQMEVKAENRGSTLATLVHGFDHKIGYPMAWYFFMLSHREVPFQLAEVIHKDLMGAYDYLPAKDLKILKDWSETPYGI</sequence>
<name>A0A3B1BFC3_9ZZZZ</name>
<reference evidence="1" key="1">
    <citation type="submission" date="2018-06" db="EMBL/GenBank/DDBJ databases">
        <authorList>
            <person name="Zhirakovskaya E."/>
        </authorList>
    </citation>
    <scope>NUCLEOTIDE SEQUENCE</scope>
</reference>
<protein>
    <submittedName>
        <fullName evidence="1">Uncharacterized protein</fullName>
    </submittedName>
</protein>
<dbReference type="AlphaFoldDB" id="A0A3B1BFC3"/>
<proteinExistence type="predicted"/>
<dbReference type="EMBL" id="UOFY01000045">
    <property type="protein sequence ID" value="VAX10078.1"/>
    <property type="molecule type" value="Genomic_DNA"/>
</dbReference>